<protein>
    <submittedName>
        <fullName evidence="1">Uncharacterized protein</fullName>
    </submittedName>
</protein>
<keyword evidence="2" id="KW-1185">Reference proteome</keyword>
<accession>A0ABQ7VH28</accession>
<organism evidence="1 2">
    <name type="scientific">Solanum tuberosum</name>
    <name type="common">Potato</name>
    <dbReference type="NCBI Taxonomy" id="4113"/>
    <lineage>
        <taxon>Eukaryota</taxon>
        <taxon>Viridiplantae</taxon>
        <taxon>Streptophyta</taxon>
        <taxon>Embryophyta</taxon>
        <taxon>Tracheophyta</taxon>
        <taxon>Spermatophyta</taxon>
        <taxon>Magnoliopsida</taxon>
        <taxon>eudicotyledons</taxon>
        <taxon>Gunneridae</taxon>
        <taxon>Pentapetalae</taxon>
        <taxon>asterids</taxon>
        <taxon>lamiids</taxon>
        <taxon>Solanales</taxon>
        <taxon>Solanaceae</taxon>
        <taxon>Solanoideae</taxon>
        <taxon>Solaneae</taxon>
        <taxon>Solanum</taxon>
    </lineage>
</organism>
<dbReference type="Proteomes" id="UP000826656">
    <property type="component" value="Unassembled WGS sequence"/>
</dbReference>
<comment type="caution">
    <text evidence="1">The sequence shown here is derived from an EMBL/GenBank/DDBJ whole genome shotgun (WGS) entry which is preliminary data.</text>
</comment>
<gene>
    <name evidence="1" type="ORF">KY290_018799</name>
</gene>
<evidence type="ECO:0000313" key="2">
    <source>
        <dbReference type="Proteomes" id="UP000826656"/>
    </source>
</evidence>
<evidence type="ECO:0000313" key="1">
    <source>
        <dbReference type="EMBL" id="KAH0762726.1"/>
    </source>
</evidence>
<dbReference type="EMBL" id="JAIVGD010000013">
    <property type="protein sequence ID" value="KAH0762726.1"/>
    <property type="molecule type" value="Genomic_DNA"/>
</dbReference>
<name>A0ABQ7VH28_SOLTU</name>
<reference evidence="1 2" key="1">
    <citation type="journal article" date="2021" name="bioRxiv">
        <title>Chromosome-scale and haplotype-resolved genome assembly of a tetraploid potato cultivar.</title>
        <authorList>
            <person name="Sun H."/>
            <person name="Jiao W.-B."/>
            <person name="Krause K."/>
            <person name="Campoy J.A."/>
            <person name="Goel M."/>
            <person name="Folz-Donahue K."/>
            <person name="Kukat C."/>
            <person name="Huettel B."/>
            <person name="Schneeberger K."/>
        </authorList>
    </citation>
    <scope>NUCLEOTIDE SEQUENCE [LARGE SCALE GENOMIC DNA]</scope>
    <source>
        <strain evidence="1">SolTubOtavaFocal</strain>
        <tissue evidence="1">Leaves</tissue>
    </source>
</reference>
<proteinExistence type="predicted"/>
<sequence>MVVDDFKEIIKIIVCRIDSISNDQCAQFPHASGVNLFIVTPSGCLQVHHLHPATSVHALLFVMDAFQLFRSISYMCPTIEPAESLIEYESTISIWDPGISPEFMTIIGSTENEETHTLFEILKQLVGNQIGTARRQDKWMMLSSPSYFVYSIFYKALYNLSQTNNSDWSMILQPYSYSSPVTLWGEQFLGVYISTQSCCLDKAV</sequence>